<reference evidence="2" key="1">
    <citation type="journal article" date="2020" name="Nat. Commun.">
        <title>Genome sequence of the cluster root forming white lupin.</title>
        <authorList>
            <person name="Hufnagel B."/>
            <person name="Marques A."/>
            <person name="Soriano A."/>
            <person name="Marques L."/>
            <person name="Divol F."/>
            <person name="Doumas P."/>
            <person name="Sallet E."/>
            <person name="Mancinotti D."/>
            <person name="Carrere S."/>
            <person name="Marande W."/>
            <person name="Arribat S."/>
            <person name="Keller J."/>
            <person name="Huneau C."/>
            <person name="Blein T."/>
            <person name="Aime D."/>
            <person name="Laguerre M."/>
            <person name="Taylor J."/>
            <person name="Schubert V."/>
            <person name="Nelson M."/>
            <person name="Geu-Flores F."/>
            <person name="Crespi M."/>
            <person name="Gallardo-Guerrero K."/>
            <person name="Delaux P.-M."/>
            <person name="Salse J."/>
            <person name="Berges H."/>
            <person name="Guyot R."/>
            <person name="Gouzy J."/>
            <person name="Peret B."/>
        </authorList>
    </citation>
    <scope>NUCLEOTIDE SEQUENCE [LARGE SCALE GENOMIC DNA]</scope>
    <source>
        <strain evidence="2">cv. Amiga</strain>
    </source>
</reference>
<dbReference type="AlphaFoldDB" id="A0A6A4QW36"/>
<comment type="caution">
    <text evidence="1">The sequence shown here is derived from an EMBL/GenBank/DDBJ whole genome shotgun (WGS) entry which is preliminary data.</text>
</comment>
<sequence length="57" mass="6861">MMKTKNGWETTLTIVHRKNGSNQGKRRVNNKIEMVRREEMVRSIVYVFDIDQIYSKM</sequence>
<evidence type="ECO:0000313" key="2">
    <source>
        <dbReference type="Proteomes" id="UP000447434"/>
    </source>
</evidence>
<keyword evidence="2" id="KW-1185">Reference proteome</keyword>
<protein>
    <submittedName>
        <fullName evidence="1">Uncharacterized protein</fullName>
    </submittedName>
</protein>
<dbReference type="EMBL" id="WOCE01000003">
    <property type="protein sequence ID" value="KAE9617094.1"/>
    <property type="molecule type" value="Genomic_DNA"/>
</dbReference>
<proteinExistence type="predicted"/>
<organism evidence="1 2">
    <name type="scientific">Lupinus albus</name>
    <name type="common">White lupine</name>
    <name type="synonym">Lupinus termis</name>
    <dbReference type="NCBI Taxonomy" id="3870"/>
    <lineage>
        <taxon>Eukaryota</taxon>
        <taxon>Viridiplantae</taxon>
        <taxon>Streptophyta</taxon>
        <taxon>Embryophyta</taxon>
        <taxon>Tracheophyta</taxon>
        <taxon>Spermatophyta</taxon>
        <taxon>Magnoliopsida</taxon>
        <taxon>eudicotyledons</taxon>
        <taxon>Gunneridae</taxon>
        <taxon>Pentapetalae</taxon>
        <taxon>rosids</taxon>
        <taxon>fabids</taxon>
        <taxon>Fabales</taxon>
        <taxon>Fabaceae</taxon>
        <taxon>Papilionoideae</taxon>
        <taxon>50 kb inversion clade</taxon>
        <taxon>genistoids sensu lato</taxon>
        <taxon>core genistoids</taxon>
        <taxon>Genisteae</taxon>
        <taxon>Lupinus</taxon>
    </lineage>
</organism>
<dbReference type="Proteomes" id="UP000447434">
    <property type="component" value="Chromosome 3"/>
</dbReference>
<accession>A0A6A4QW36</accession>
<gene>
    <name evidence="1" type="ORF">Lalb_Chr03g0031771</name>
</gene>
<evidence type="ECO:0000313" key="1">
    <source>
        <dbReference type="EMBL" id="KAE9617094.1"/>
    </source>
</evidence>
<name>A0A6A4QW36_LUPAL</name>